<protein>
    <submittedName>
        <fullName evidence="2">Uncharacterized protein</fullName>
    </submittedName>
</protein>
<name>A0A6C0F3E3_9ZZZZ</name>
<dbReference type="AlphaFoldDB" id="A0A6C0F3E3"/>
<dbReference type="EMBL" id="MN739025">
    <property type="protein sequence ID" value="QHT35632.1"/>
    <property type="molecule type" value="Genomic_DNA"/>
</dbReference>
<sequence>MFSFFSKPPPKPMPPKPSQSSEAKQLEYEEGVQSTLTQLINSNPECAEVIKAAVFRPDMPFEFKVPVAKGIVREWDKRNAKNSGAPLTQDEIIRSLRQRCWRVEINSLVDQVRRFKKQIADPESGIPEAEHQIHIDTLISAIANAIVNGLGNIYNEEILSDSRGLYVTGEKSKRAIEKWSRSPCGVVSVPAKNFNQAPDSHKREILDIYNDHEVPIPADFVLPAGGRRRRKTHKKKRKARKTKRRVLKN</sequence>
<proteinExistence type="predicted"/>
<reference evidence="2" key="1">
    <citation type="journal article" date="2020" name="Nature">
        <title>Giant virus diversity and host interactions through global metagenomics.</title>
        <authorList>
            <person name="Schulz F."/>
            <person name="Roux S."/>
            <person name="Paez-Espino D."/>
            <person name="Jungbluth S."/>
            <person name="Walsh D.A."/>
            <person name="Denef V.J."/>
            <person name="McMahon K.D."/>
            <person name="Konstantinidis K.T."/>
            <person name="Eloe-Fadrosh E.A."/>
            <person name="Kyrpides N.C."/>
            <person name="Woyke T."/>
        </authorList>
    </citation>
    <scope>NUCLEOTIDE SEQUENCE</scope>
    <source>
        <strain evidence="2">GVMAG-M-3300009181-41</strain>
    </source>
</reference>
<feature type="region of interest" description="Disordered" evidence="1">
    <location>
        <begin position="1"/>
        <end position="28"/>
    </location>
</feature>
<evidence type="ECO:0000313" key="2">
    <source>
        <dbReference type="EMBL" id="QHT35632.1"/>
    </source>
</evidence>
<organism evidence="2">
    <name type="scientific">viral metagenome</name>
    <dbReference type="NCBI Taxonomy" id="1070528"/>
    <lineage>
        <taxon>unclassified sequences</taxon>
        <taxon>metagenomes</taxon>
        <taxon>organismal metagenomes</taxon>
    </lineage>
</organism>
<evidence type="ECO:0000256" key="1">
    <source>
        <dbReference type="SAM" id="MobiDB-lite"/>
    </source>
</evidence>
<feature type="region of interest" description="Disordered" evidence="1">
    <location>
        <begin position="227"/>
        <end position="249"/>
    </location>
</feature>
<feature type="compositionally biased region" description="Pro residues" evidence="1">
    <location>
        <begin position="7"/>
        <end position="17"/>
    </location>
</feature>
<accession>A0A6C0F3E3</accession>